<keyword evidence="5 9" id="KW-1133">Transmembrane helix</keyword>
<feature type="transmembrane region" description="Helical" evidence="9">
    <location>
        <begin position="387"/>
        <end position="407"/>
    </location>
</feature>
<dbReference type="SUPFAM" id="SSF103473">
    <property type="entry name" value="MFS general substrate transporter"/>
    <property type="match status" value="1"/>
</dbReference>
<feature type="region of interest" description="Disordered" evidence="8">
    <location>
        <begin position="541"/>
        <end position="598"/>
    </location>
</feature>
<evidence type="ECO:0000256" key="8">
    <source>
        <dbReference type="SAM" id="MobiDB-lite"/>
    </source>
</evidence>
<dbReference type="PROSITE" id="PS00216">
    <property type="entry name" value="SUGAR_TRANSPORT_1"/>
    <property type="match status" value="1"/>
</dbReference>
<dbReference type="Proteomes" id="UP000019375">
    <property type="component" value="Unassembled WGS sequence"/>
</dbReference>
<evidence type="ECO:0000313" key="11">
    <source>
        <dbReference type="EMBL" id="CDF87965.1"/>
    </source>
</evidence>
<dbReference type="InterPro" id="IPR050360">
    <property type="entry name" value="MFS_Sugar_Transporters"/>
</dbReference>
<dbReference type="EMBL" id="HG316454">
    <property type="protein sequence ID" value="CDF87965.1"/>
    <property type="molecule type" value="Genomic_DNA"/>
</dbReference>
<feature type="compositionally biased region" description="Acidic residues" evidence="8">
    <location>
        <begin position="581"/>
        <end position="598"/>
    </location>
</feature>
<keyword evidence="6 9" id="KW-0472">Membrane</keyword>
<dbReference type="GO" id="GO:0015793">
    <property type="term" value="P:glycerol transmembrane transport"/>
    <property type="evidence" value="ECO:0007669"/>
    <property type="project" value="TreeGrafter"/>
</dbReference>
<evidence type="ECO:0000256" key="7">
    <source>
        <dbReference type="RuleBase" id="RU003346"/>
    </source>
</evidence>
<dbReference type="InterPro" id="IPR005829">
    <property type="entry name" value="Sugar_transporter_CS"/>
</dbReference>
<sequence>MGRKVQGYMDRLFSRTSHAGLEGAKLRYTAAAVAVIGFALFGYDQGLMSGLITGTKFNEEFPATKGDDRRATVIQGAVTACYELGCFVGSLFVMFYGDGIGRTPLIIFGACITIIGTVISTCPFHESWGLGQFVVGRVVTGVGTGFNTSTIPVWQSEMTKPNIRGAMINLDGSVIALGTMIAYWLDFGFSFINSSVQWRFPVSVQIIFALVLLFGIIRMPESPRWLISKGKNEDARYVLAKLNGVQEDDDEIYAEMTALIEAVNRTSNQQSQMKSLFSNGKSQNLSRALIASSTQFFQQFTGCNAAIYYSTVLFQKSLKLGHVRSMILGGAFASVYALSTLPSFYLVEKVGRRKMFFFGALGQAISFTITFACLCRPTKQNSKGAAVGLYLFIVCFGLAILELPWIYPPEIASMRVRAATNALSTCTNWITNFAVVMFTPVFIQTSQWGCYLFFALMNFIYLPVIFFFYPETAGRSLEEIDIIFAKAHVDGTQPWRVAHTLPKLTMQEVEDYSNSLGLHEDDAEKEEYDEKHQGANNDALFHMETSSTASNKEDAPVEHREVQESAKDTTNSMPRNLGQHDEDEDEDEDDDEEEEQVK</sequence>
<evidence type="ECO:0000259" key="10">
    <source>
        <dbReference type="PROSITE" id="PS50850"/>
    </source>
</evidence>
<comment type="similarity">
    <text evidence="2 7">Belongs to the major facilitator superfamily. Sugar transporter (TC 2.A.1.1) family.</text>
</comment>
<feature type="transmembrane region" description="Helical" evidence="9">
    <location>
        <begin position="73"/>
        <end position="96"/>
    </location>
</feature>
<dbReference type="PROSITE" id="PS50850">
    <property type="entry name" value="MFS"/>
    <property type="match status" value="1"/>
</dbReference>
<feature type="transmembrane region" description="Helical" evidence="9">
    <location>
        <begin position="26"/>
        <end position="43"/>
    </location>
</feature>
<protein>
    <submittedName>
        <fullName evidence="11">BN860_18536g1_1</fullName>
    </submittedName>
</protein>
<dbReference type="GO" id="GO:0005351">
    <property type="term" value="F:carbohydrate:proton symporter activity"/>
    <property type="evidence" value="ECO:0007669"/>
    <property type="project" value="TreeGrafter"/>
</dbReference>
<dbReference type="PANTHER" id="PTHR48022">
    <property type="entry name" value="PLASTIDIC GLUCOSE TRANSPORTER 4"/>
    <property type="match status" value="1"/>
</dbReference>
<dbReference type="InterPro" id="IPR036259">
    <property type="entry name" value="MFS_trans_sf"/>
</dbReference>
<evidence type="ECO:0000256" key="3">
    <source>
        <dbReference type="ARBA" id="ARBA00022448"/>
    </source>
</evidence>
<feature type="transmembrane region" description="Helical" evidence="9">
    <location>
        <begin position="450"/>
        <end position="469"/>
    </location>
</feature>
<dbReference type="OrthoDB" id="6133115at2759"/>
<keyword evidence="3 7" id="KW-0813">Transport</keyword>
<feature type="transmembrane region" description="Helical" evidence="9">
    <location>
        <begin position="103"/>
        <end position="121"/>
    </location>
</feature>
<comment type="subcellular location">
    <subcellularLocation>
        <location evidence="1">Membrane</location>
        <topology evidence="1">Multi-pass membrane protein</topology>
    </subcellularLocation>
</comment>
<keyword evidence="4 9" id="KW-0812">Transmembrane</keyword>
<evidence type="ECO:0000256" key="5">
    <source>
        <dbReference type="ARBA" id="ARBA00022989"/>
    </source>
</evidence>
<evidence type="ECO:0000256" key="4">
    <source>
        <dbReference type="ARBA" id="ARBA00022692"/>
    </source>
</evidence>
<feature type="domain" description="Major facilitator superfamily (MFS) profile" evidence="10">
    <location>
        <begin position="30"/>
        <end position="473"/>
    </location>
</feature>
<dbReference type="Gene3D" id="1.20.1250.20">
    <property type="entry name" value="MFS general substrate transporter like domains"/>
    <property type="match status" value="1"/>
</dbReference>
<feature type="transmembrane region" description="Helical" evidence="9">
    <location>
        <begin position="419"/>
        <end position="443"/>
    </location>
</feature>
<dbReference type="PANTHER" id="PTHR48022:SF55">
    <property type="entry name" value="SUGAR TRANSPORTER STL1"/>
    <property type="match status" value="1"/>
</dbReference>
<organism evidence="11 12">
    <name type="scientific">Zygosaccharomyces bailii (strain CLIB 213 / ATCC 58445 / CBS 680 / BCRC 21525 / NBRC 1098 / NCYC 1416 / NRRL Y-2227)</name>
    <dbReference type="NCBI Taxonomy" id="1333698"/>
    <lineage>
        <taxon>Eukaryota</taxon>
        <taxon>Fungi</taxon>
        <taxon>Dikarya</taxon>
        <taxon>Ascomycota</taxon>
        <taxon>Saccharomycotina</taxon>
        <taxon>Saccharomycetes</taxon>
        <taxon>Saccharomycetales</taxon>
        <taxon>Saccharomycetaceae</taxon>
        <taxon>Zygosaccharomyces</taxon>
    </lineage>
</organism>
<dbReference type="InterPro" id="IPR020846">
    <property type="entry name" value="MFS_dom"/>
</dbReference>
<reference evidence="12" key="1">
    <citation type="journal article" date="2013" name="Genome Announc.">
        <title>Genome sequence of the food spoilage yeast Zygosaccharomyces bailii CLIB 213(T).</title>
        <authorList>
            <person name="Galeote V."/>
            <person name="Bigey F."/>
            <person name="Devillers H."/>
            <person name="Neuveglise C."/>
            <person name="Dequin S."/>
        </authorList>
    </citation>
    <scope>NUCLEOTIDE SEQUENCE [LARGE SCALE GENOMIC DNA]</scope>
    <source>
        <strain evidence="12">CLIB 213 / ATCC 58445 / CBS 680 / CCRC 21525 / NBRC 1098 / NCYC 1416 / NRRL Y-2227</strain>
    </source>
</reference>
<gene>
    <name evidence="11" type="ORF">BN860_18536g</name>
</gene>
<evidence type="ECO:0000256" key="9">
    <source>
        <dbReference type="SAM" id="Phobius"/>
    </source>
</evidence>
<dbReference type="NCBIfam" id="TIGR00879">
    <property type="entry name" value="SP"/>
    <property type="match status" value="1"/>
</dbReference>
<dbReference type="InterPro" id="IPR005828">
    <property type="entry name" value="MFS_sugar_transport-like"/>
</dbReference>
<feature type="transmembrane region" description="Helical" evidence="9">
    <location>
        <begin position="197"/>
        <end position="217"/>
    </location>
</feature>
<dbReference type="PRINTS" id="PR00171">
    <property type="entry name" value="SUGRTRNSPORT"/>
</dbReference>
<evidence type="ECO:0000313" key="12">
    <source>
        <dbReference type="Proteomes" id="UP000019375"/>
    </source>
</evidence>
<feature type="compositionally biased region" description="Basic and acidic residues" evidence="8">
    <location>
        <begin position="551"/>
        <end position="567"/>
    </location>
</feature>
<name>A0A8J2T4X2_ZYGB2</name>
<keyword evidence="12" id="KW-1185">Reference proteome</keyword>
<evidence type="ECO:0000256" key="1">
    <source>
        <dbReference type="ARBA" id="ARBA00004141"/>
    </source>
</evidence>
<feature type="transmembrane region" description="Helical" evidence="9">
    <location>
        <begin position="166"/>
        <end position="185"/>
    </location>
</feature>
<dbReference type="InterPro" id="IPR003663">
    <property type="entry name" value="Sugar/inositol_transpt"/>
</dbReference>
<proteinExistence type="inferred from homology"/>
<accession>A0A8J2T4X2</accession>
<feature type="transmembrane region" description="Helical" evidence="9">
    <location>
        <begin position="356"/>
        <end position="375"/>
    </location>
</feature>
<feature type="transmembrane region" description="Helical" evidence="9">
    <location>
        <begin position="133"/>
        <end position="154"/>
    </location>
</feature>
<dbReference type="AlphaFoldDB" id="A0A8J2T4X2"/>
<feature type="transmembrane region" description="Helical" evidence="9">
    <location>
        <begin position="326"/>
        <end position="344"/>
    </location>
</feature>
<evidence type="ECO:0000256" key="6">
    <source>
        <dbReference type="ARBA" id="ARBA00023136"/>
    </source>
</evidence>
<dbReference type="GO" id="GO:0016020">
    <property type="term" value="C:membrane"/>
    <property type="evidence" value="ECO:0007669"/>
    <property type="project" value="UniProtKB-SubCell"/>
</dbReference>
<dbReference type="Pfam" id="PF00083">
    <property type="entry name" value="Sugar_tr"/>
    <property type="match status" value="1"/>
</dbReference>
<dbReference type="FunFam" id="1.20.1250.20:FF:000061">
    <property type="entry name" value="MFS sugar transporter"/>
    <property type="match status" value="1"/>
</dbReference>
<evidence type="ECO:0000256" key="2">
    <source>
        <dbReference type="ARBA" id="ARBA00010992"/>
    </source>
</evidence>